<proteinExistence type="predicted"/>
<organism evidence="1 2">
    <name type="scientific">Roseivirga echinicomitans</name>
    <dbReference type="NCBI Taxonomy" id="296218"/>
    <lineage>
        <taxon>Bacteria</taxon>
        <taxon>Pseudomonadati</taxon>
        <taxon>Bacteroidota</taxon>
        <taxon>Cytophagia</taxon>
        <taxon>Cytophagales</taxon>
        <taxon>Roseivirgaceae</taxon>
        <taxon>Roseivirga</taxon>
    </lineage>
</organism>
<comment type="caution">
    <text evidence="1">The sequence shown here is derived from an EMBL/GenBank/DDBJ whole genome shotgun (WGS) entry which is preliminary data.</text>
</comment>
<reference evidence="1 2" key="1">
    <citation type="submission" date="2016-01" db="EMBL/GenBank/DDBJ databases">
        <title>Genome sequencing of Roseivirga echinicomitans KMM 6058.</title>
        <authorList>
            <person name="Selvaratnam C."/>
            <person name="Thevarajoo S."/>
            <person name="Goh K.M."/>
            <person name="Ee R."/>
            <person name="Chan K.-G."/>
            <person name="Chong C.S."/>
        </authorList>
    </citation>
    <scope>NUCLEOTIDE SEQUENCE [LARGE SCALE GENOMIC DNA]</scope>
    <source>
        <strain evidence="1 2">KMM 6058</strain>
    </source>
</reference>
<keyword evidence="2" id="KW-1185">Reference proteome</keyword>
<evidence type="ECO:0000313" key="1">
    <source>
        <dbReference type="EMBL" id="KYG79015.1"/>
    </source>
</evidence>
<dbReference type="EMBL" id="LRDB01000012">
    <property type="protein sequence ID" value="KYG79015.1"/>
    <property type="molecule type" value="Genomic_DNA"/>
</dbReference>
<dbReference type="OrthoDB" id="9959000at2"/>
<protein>
    <submittedName>
        <fullName evidence="1">Uncharacterized protein</fullName>
    </submittedName>
</protein>
<evidence type="ECO:0000313" key="2">
    <source>
        <dbReference type="Proteomes" id="UP000075615"/>
    </source>
</evidence>
<gene>
    <name evidence="1" type="ORF">AWN68_05120</name>
</gene>
<dbReference type="RefSeq" id="WP_068415110.1">
    <property type="nucleotide sequence ID" value="NZ_LRDB01000012.1"/>
</dbReference>
<accession>A0A150XK27</accession>
<sequence length="707" mass="80720">MIKKLGLNDFVNKTVQSRANRDTKVKRLKFSSFETALGVRDNSITIEFPNSSQPEEYHLEGLTTRRSCAEIKAPGATEESEARKWLQIGDKKVVIKLRGNMLKFPDKFFGFELLGGSLTIDLEGGTIDCGLQVAQAQNWCNLSEPDAELELDNARFFKIGDNICSSFPSTNSTAATNYCFLENAPTGNKLTGFKFKDDRYEGHPIIPRNAYVSNGCIWGGEAPTFKGHGEVIIKNGFVQEGLSYFIFTSTNESKALNISLDKVHFSGQFLDGLIMGSNKITETPFGNINADITDCYFGKSYDIAKQGIVWNSIGNLTIKRCHFARGNHDPDIYQDIELDTQLANSQHEPGNIDISDSVFDGQRLNFLDYDTDPNPYLTGNPYITEFGDQFRFMYLKCLSAFQIRYVNKLKISNCLFENYERQMILTQLTKHAFLIGSIEVNDIIHSDCPPLMIDFLLPGDKQSDLLEEIDDSYVYTEKSKSKYLTDLSNCYLGKINFNNCIFEDVGVDWAVSFQSDKNLVDTYELDIKDQILNRKKNIASLITFNNSTFVKREPDTRVNGMQTPNQTVGNQIFNNTTIINYTRDTLYFGVPSGNNEVDFLSIKGDLTILRGKTTIRQPLEEATPHLMVNYFHKNQLVLFDTNSSSKLGTTKMRPWWDLWILEYIRFTFTCHYQYESYQLNNHRRIVHDFEKDKKSFISDLENMFDTM</sequence>
<name>A0A150XK27_9BACT</name>
<dbReference type="AlphaFoldDB" id="A0A150XK27"/>
<dbReference type="Proteomes" id="UP000075615">
    <property type="component" value="Unassembled WGS sequence"/>
</dbReference>